<organism evidence="5 6">
    <name type="scientific">Falsiroseomonas tokyonensis</name>
    <dbReference type="NCBI Taxonomy" id="430521"/>
    <lineage>
        <taxon>Bacteria</taxon>
        <taxon>Pseudomonadati</taxon>
        <taxon>Pseudomonadota</taxon>
        <taxon>Alphaproteobacteria</taxon>
        <taxon>Acetobacterales</taxon>
        <taxon>Roseomonadaceae</taxon>
        <taxon>Falsiroseomonas</taxon>
    </lineage>
</organism>
<evidence type="ECO:0000313" key="6">
    <source>
        <dbReference type="Proteomes" id="UP001595420"/>
    </source>
</evidence>
<dbReference type="EMBL" id="JBHRSB010000005">
    <property type="protein sequence ID" value="MFC3001914.1"/>
    <property type="molecule type" value="Genomic_DNA"/>
</dbReference>
<feature type="transmembrane region" description="Helical" evidence="3">
    <location>
        <begin position="33"/>
        <end position="50"/>
    </location>
</feature>
<evidence type="ECO:0000313" key="5">
    <source>
        <dbReference type="EMBL" id="MFC3001914.1"/>
    </source>
</evidence>
<reference evidence="6" key="1">
    <citation type="journal article" date="2019" name="Int. J. Syst. Evol. Microbiol.">
        <title>The Global Catalogue of Microorganisms (GCM) 10K type strain sequencing project: providing services to taxonomists for standard genome sequencing and annotation.</title>
        <authorList>
            <consortium name="The Broad Institute Genomics Platform"/>
            <consortium name="The Broad Institute Genome Sequencing Center for Infectious Disease"/>
            <person name="Wu L."/>
            <person name="Ma J."/>
        </authorList>
    </citation>
    <scope>NUCLEOTIDE SEQUENCE [LARGE SCALE GENOMIC DNA]</scope>
    <source>
        <strain evidence="6">CGMCC 1.16855</strain>
    </source>
</reference>
<keyword evidence="6" id="KW-1185">Reference proteome</keyword>
<dbReference type="RefSeq" id="WP_216838169.1">
    <property type="nucleotide sequence ID" value="NZ_JAFNJS010000005.1"/>
</dbReference>
<evidence type="ECO:0000256" key="1">
    <source>
        <dbReference type="ARBA" id="ARBA00022692"/>
    </source>
</evidence>
<accession>A0ABV7BYV6</accession>
<dbReference type="CDD" id="cd06257">
    <property type="entry name" value="DnaJ"/>
    <property type="match status" value="1"/>
</dbReference>
<keyword evidence="3" id="KW-0472">Membrane</keyword>
<evidence type="ECO:0000256" key="2">
    <source>
        <dbReference type="ARBA" id="ARBA00022989"/>
    </source>
</evidence>
<dbReference type="InterPro" id="IPR001623">
    <property type="entry name" value="DnaJ_domain"/>
</dbReference>
<proteinExistence type="predicted"/>
<protein>
    <recommendedName>
        <fullName evidence="4">J domain-containing protein</fullName>
    </recommendedName>
</protein>
<feature type="domain" description="J" evidence="4">
    <location>
        <begin position="179"/>
        <end position="229"/>
    </location>
</feature>
<sequence>MAWLILGLLGLVGLLGLLKLFVAAKPAQVKAALAFLAAGLGLALLVALLASGRGAQAIWALVLFGPVIWRWWQGRRAAGTFARGGAASPGQASDVETAWLAMALDHDSGRMTGRVKAGRYAGADLAQLDLPDLLALMAELAAQDPEGMPLLEAWLDRSHPDWREAAPPPPPGGPMGRAEALAVLGLAEGASPEAIRAAHRRLMRSAHPDQGGSDWLAARLNAARDALLP</sequence>
<keyword evidence="2 3" id="KW-1133">Transmembrane helix</keyword>
<evidence type="ECO:0000259" key="4">
    <source>
        <dbReference type="PROSITE" id="PS50076"/>
    </source>
</evidence>
<dbReference type="PROSITE" id="PS50076">
    <property type="entry name" value="DNAJ_2"/>
    <property type="match status" value="1"/>
</dbReference>
<keyword evidence="1 3" id="KW-0812">Transmembrane</keyword>
<dbReference type="Proteomes" id="UP001595420">
    <property type="component" value="Unassembled WGS sequence"/>
</dbReference>
<dbReference type="PANTHER" id="PTHR12763:SF28">
    <property type="entry name" value="GEO10507P1-RELATED"/>
    <property type="match status" value="1"/>
</dbReference>
<evidence type="ECO:0000256" key="3">
    <source>
        <dbReference type="SAM" id="Phobius"/>
    </source>
</evidence>
<dbReference type="PANTHER" id="PTHR12763">
    <property type="match status" value="1"/>
</dbReference>
<gene>
    <name evidence="5" type="ORF">ACFOD3_18570</name>
</gene>
<name>A0ABV7BYV6_9PROT</name>
<comment type="caution">
    <text evidence="5">The sequence shown here is derived from an EMBL/GenBank/DDBJ whole genome shotgun (WGS) entry which is preliminary data.</text>
</comment>
<feature type="transmembrane region" description="Helical" evidence="3">
    <location>
        <begin position="57"/>
        <end position="72"/>
    </location>
</feature>